<protein>
    <submittedName>
        <fullName evidence="2">Uncharacterized protein</fullName>
    </submittedName>
</protein>
<reference evidence="2 3" key="1">
    <citation type="journal article" date="2023" name="Sci. Data">
        <title>Genome assembly of the Korean intertidal mud-creeper Batillaria attramentaria.</title>
        <authorList>
            <person name="Patra A.K."/>
            <person name="Ho P.T."/>
            <person name="Jun S."/>
            <person name="Lee S.J."/>
            <person name="Kim Y."/>
            <person name="Won Y.J."/>
        </authorList>
    </citation>
    <scope>NUCLEOTIDE SEQUENCE [LARGE SCALE GENOMIC DNA]</scope>
    <source>
        <strain evidence="2">Wonlab-2016</strain>
    </source>
</reference>
<dbReference type="Proteomes" id="UP001519460">
    <property type="component" value="Unassembled WGS sequence"/>
</dbReference>
<evidence type="ECO:0000256" key="1">
    <source>
        <dbReference type="SAM" id="MobiDB-lite"/>
    </source>
</evidence>
<gene>
    <name evidence="2" type="ORF">BaRGS_00019990</name>
</gene>
<feature type="region of interest" description="Disordered" evidence="1">
    <location>
        <begin position="1"/>
        <end position="22"/>
    </location>
</feature>
<dbReference type="AlphaFoldDB" id="A0ABD0KN79"/>
<comment type="caution">
    <text evidence="2">The sequence shown here is derived from an EMBL/GenBank/DDBJ whole genome shotgun (WGS) entry which is preliminary data.</text>
</comment>
<keyword evidence="3" id="KW-1185">Reference proteome</keyword>
<feature type="compositionally biased region" description="Basic residues" evidence="1">
    <location>
        <begin position="1"/>
        <end position="13"/>
    </location>
</feature>
<evidence type="ECO:0000313" key="2">
    <source>
        <dbReference type="EMBL" id="KAK7488693.1"/>
    </source>
</evidence>
<evidence type="ECO:0000313" key="3">
    <source>
        <dbReference type="Proteomes" id="UP001519460"/>
    </source>
</evidence>
<accession>A0ABD0KN79</accession>
<proteinExistence type="predicted"/>
<sequence>MPRYTRRSRRQRRTSQDFPPALASSEAAQNLGLCSNDRQGWAMWLSGGQLSCDFPPFYGDILSRASATAGL</sequence>
<name>A0ABD0KN79_9CAEN</name>
<organism evidence="2 3">
    <name type="scientific">Batillaria attramentaria</name>
    <dbReference type="NCBI Taxonomy" id="370345"/>
    <lineage>
        <taxon>Eukaryota</taxon>
        <taxon>Metazoa</taxon>
        <taxon>Spiralia</taxon>
        <taxon>Lophotrochozoa</taxon>
        <taxon>Mollusca</taxon>
        <taxon>Gastropoda</taxon>
        <taxon>Caenogastropoda</taxon>
        <taxon>Sorbeoconcha</taxon>
        <taxon>Cerithioidea</taxon>
        <taxon>Batillariidae</taxon>
        <taxon>Batillaria</taxon>
    </lineage>
</organism>
<dbReference type="EMBL" id="JACVVK020000147">
    <property type="protein sequence ID" value="KAK7488693.1"/>
    <property type="molecule type" value="Genomic_DNA"/>
</dbReference>